<organism evidence="1 2">
    <name type="scientific">Sinimarinibacterium flocculans</name>
    <dbReference type="NCBI Taxonomy" id="985250"/>
    <lineage>
        <taxon>Bacteria</taxon>
        <taxon>Pseudomonadati</taxon>
        <taxon>Pseudomonadota</taxon>
        <taxon>Gammaproteobacteria</taxon>
        <taxon>Nevskiales</taxon>
        <taxon>Nevskiaceae</taxon>
        <taxon>Sinimarinibacterium</taxon>
    </lineage>
</organism>
<proteinExistence type="predicted"/>
<protein>
    <submittedName>
        <fullName evidence="1">Uncharacterized protein</fullName>
    </submittedName>
</protein>
<gene>
    <name evidence="1" type="ORF">C8D93_109204</name>
</gene>
<name>A0A318E483_9GAMM</name>
<comment type="caution">
    <text evidence="1">The sequence shown here is derived from an EMBL/GenBank/DDBJ whole genome shotgun (WGS) entry which is preliminary data.</text>
</comment>
<dbReference type="EMBL" id="QICN01000009">
    <property type="protein sequence ID" value="PXV65824.1"/>
    <property type="molecule type" value="Genomic_DNA"/>
</dbReference>
<evidence type="ECO:0000313" key="1">
    <source>
        <dbReference type="EMBL" id="PXV65824.1"/>
    </source>
</evidence>
<dbReference type="RefSeq" id="WP_110266203.1">
    <property type="nucleotide sequence ID" value="NZ_CAKZQT010000001.1"/>
</dbReference>
<dbReference type="OrthoDB" id="7041819at2"/>
<keyword evidence="2" id="KW-1185">Reference proteome</keyword>
<accession>A0A318E483</accession>
<sequence>MPALTERTLVARINRALRRDDADMIVRVCRDSSRDRLYLGRYYAVDPTRNCIVDKHVDLEALARALSVLR</sequence>
<dbReference type="Proteomes" id="UP000248330">
    <property type="component" value="Unassembled WGS sequence"/>
</dbReference>
<dbReference type="AlphaFoldDB" id="A0A318E483"/>
<evidence type="ECO:0000313" key="2">
    <source>
        <dbReference type="Proteomes" id="UP000248330"/>
    </source>
</evidence>
<reference evidence="1 2" key="1">
    <citation type="submission" date="2018-04" db="EMBL/GenBank/DDBJ databases">
        <title>Genomic Encyclopedia of Type Strains, Phase IV (KMG-IV): sequencing the most valuable type-strain genomes for metagenomic binning, comparative biology and taxonomic classification.</title>
        <authorList>
            <person name="Goeker M."/>
        </authorList>
    </citation>
    <scope>NUCLEOTIDE SEQUENCE [LARGE SCALE GENOMIC DNA]</scope>
    <source>
        <strain evidence="1 2">DSM 104150</strain>
    </source>
</reference>